<evidence type="ECO:0000313" key="2">
    <source>
        <dbReference type="Proteomes" id="UP000285740"/>
    </source>
</evidence>
<dbReference type="EMBL" id="QSFV01000023">
    <property type="protein sequence ID" value="RHA79793.1"/>
    <property type="molecule type" value="Genomic_DNA"/>
</dbReference>
<organism evidence="1 2">
    <name type="scientific">Eubacterium ventriosum</name>
    <dbReference type="NCBI Taxonomy" id="39496"/>
    <lineage>
        <taxon>Bacteria</taxon>
        <taxon>Bacillati</taxon>
        <taxon>Bacillota</taxon>
        <taxon>Clostridia</taxon>
        <taxon>Eubacteriales</taxon>
        <taxon>Eubacteriaceae</taxon>
        <taxon>Eubacterium</taxon>
    </lineage>
</organism>
<reference evidence="1 2" key="1">
    <citation type="submission" date="2018-08" db="EMBL/GenBank/DDBJ databases">
        <title>A genome reference for cultivated species of the human gut microbiota.</title>
        <authorList>
            <person name="Zou Y."/>
            <person name="Xue W."/>
            <person name="Luo G."/>
        </authorList>
    </citation>
    <scope>NUCLEOTIDE SEQUENCE [LARGE SCALE GENOMIC DNA]</scope>
    <source>
        <strain evidence="1 2">AM42-30</strain>
    </source>
</reference>
<comment type="caution">
    <text evidence="1">The sequence shown here is derived from an EMBL/GenBank/DDBJ whole genome shotgun (WGS) entry which is preliminary data.</text>
</comment>
<dbReference type="Proteomes" id="UP000285740">
    <property type="component" value="Unassembled WGS sequence"/>
</dbReference>
<sequence length="93" mass="10664">MQLAPMADAIFIDKDAYDALDYIEQNIFVAGMKLINVEVREVQSGVTFIADPIYEHEIQRALAKRVSLSPVAKDQNIKILGMQNRLYYMNWSL</sequence>
<gene>
    <name evidence="1" type="ORF">DW918_07535</name>
</gene>
<accession>A0A413T618</accession>
<dbReference type="AlphaFoldDB" id="A0A413T618"/>
<evidence type="ECO:0000313" key="1">
    <source>
        <dbReference type="EMBL" id="RHA79793.1"/>
    </source>
</evidence>
<protein>
    <submittedName>
        <fullName evidence="1">Uncharacterized protein</fullName>
    </submittedName>
</protein>
<dbReference type="RefSeq" id="WP_118030559.1">
    <property type="nucleotide sequence ID" value="NZ_QSFV01000023.1"/>
</dbReference>
<name>A0A413T618_9FIRM</name>
<proteinExistence type="predicted"/>